<sequence>MNSASVIDMSQLSIMSEPCQSCSQGGMLAATALSMEKKGSSVPIFSPNLARTLNGTVVSGGLPVCDWALLPYPNEASSVLRKKPIVKKTPARGEWSKDKGQG</sequence>
<reference evidence="1" key="2">
    <citation type="submission" date="2017-11" db="EMBL/GenBank/DDBJ databases">
        <title>Coralsnake Venomics: Analyses of Venom Gland Transcriptomes and Proteomes of Six Brazilian Taxa.</title>
        <authorList>
            <person name="Aird S.D."/>
            <person name="Jorge da Silva N."/>
            <person name="Qiu L."/>
            <person name="Villar-Briones A."/>
            <person name="Aparecida-Saddi V."/>
            <person name="Campos-Telles M.P."/>
            <person name="Grau M."/>
            <person name="Mikheyev A.S."/>
        </authorList>
    </citation>
    <scope>NUCLEOTIDE SEQUENCE</scope>
    <source>
        <tissue evidence="1">Venom_gland</tissue>
    </source>
</reference>
<dbReference type="AlphaFoldDB" id="A0A2D4HMN0"/>
<reference evidence="1" key="1">
    <citation type="submission" date="2017-07" db="EMBL/GenBank/DDBJ databases">
        <authorList>
            <person name="Mikheyev A."/>
            <person name="Grau M."/>
        </authorList>
    </citation>
    <scope>NUCLEOTIDE SEQUENCE</scope>
    <source>
        <tissue evidence="1">Venom_gland</tissue>
    </source>
</reference>
<name>A0A2D4HMN0_MICLE</name>
<protein>
    <submittedName>
        <fullName evidence="1">Uncharacterized protein</fullName>
    </submittedName>
</protein>
<proteinExistence type="predicted"/>
<accession>A0A2D4HMN0</accession>
<evidence type="ECO:0000313" key="1">
    <source>
        <dbReference type="EMBL" id="LAA73231.1"/>
    </source>
</evidence>
<organism evidence="1">
    <name type="scientific">Micrurus lemniscatus lemniscatus</name>
    <dbReference type="NCBI Taxonomy" id="129467"/>
    <lineage>
        <taxon>Eukaryota</taxon>
        <taxon>Metazoa</taxon>
        <taxon>Chordata</taxon>
        <taxon>Craniata</taxon>
        <taxon>Vertebrata</taxon>
        <taxon>Euteleostomi</taxon>
        <taxon>Lepidosauria</taxon>
        <taxon>Squamata</taxon>
        <taxon>Bifurcata</taxon>
        <taxon>Unidentata</taxon>
        <taxon>Episquamata</taxon>
        <taxon>Toxicofera</taxon>
        <taxon>Serpentes</taxon>
        <taxon>Colubroidea</taxon>
        <taxon>Elapidae</taxon>
        <taxon>Elapinae</taxon>
        <taxon>Micrurus</taxon>
    </lineage>
</organism>
<dbReference type="EMBL" id="IACK01036343">
    <property type="protein sequence ID" value="LAA73231.1"/>
    <property type="molecule type" value="Transcribed_RNA"/>
</dbReference>